<keyword evidence="1" id="KW-1133">Transmembrane helix</keyword>
<evidence type="ECO:0000313" key="3">
    <source>
        <dbReference type="Proteomes" id="UP001321766"/>
    </source>
</evidence>
<dbReference type="EMBL" id="AP026798">
    <property type="protein sequence ID" value="BDR52714.1"/>
    <property type="molecule type" value="Genomic_DNA"/>
</dbReference>
<feature type="transmembrane region" description="Helical" evidence="1">
    <location>
        <begin position="170"/>
        <end position="190"/>
    </location>
</feature>
<reference evidence="2 3" key="1">
    <citation type="journal article" date="2023" name="Microbiol. Spectr.">
        <title>Symbiosis of Carpenter Bees with Uncharacterized Lactic Acid Bacteria Showing NAD Auxotrophy.</title>
        <authorList>
            <person name="Kawasaki S."/>
            <person name="Ozawa K."/>
            <person name="Mori T."/>
            <person name="Yamamoto A."/>
            <person name="Ito M."/>
            <person name="Ohkuma M."/>
            <person name="Sakamoto M."/>
            <person name="Matsutani M."/>
        </authorList>
    </citation>
    <scope>NUCLEOTIDE SEQUENCE [LARGE SCALE GENOMIC DNA]</scope>
    <source>
        <strain evidence="2 3">Kim37-2</strain>
    </source>
</reference>
<proteinExistence type="predicted"/>
<feature type="transmembrane region" description="Helical" evidence="1">
    <location>
        <begin position="33"/>
        <end position="53"/>
    </location>
</feature>
<protein>
    <submittedName>
        <fullName evidence="2">Uncharacterized protein</fullName>
    </submittedName>
</protein>
<name>A0ABN6S970_9BIFI</name>
<sequence length="302" mass="32583">MVNLWGHPDLGGYACSGLPEGELRARLDVFNHAQVVGLSAVSVVCGYAAALSMGQPLLADPHDDATSMVQGLGFLVLAVVCWYIAFCSSPRRLRLGRVWCPVVMVLAVVLVVRSLLLWVGRASVLELVTELLLLLAAVGVFWLTGRVDVAVDPGLPQAGWDGPGMYRRAVCMLTASGLAFPPIAVVLMWASEMMVAVDPNGSFTSGIPSWWLLGVDYLLMAVVIVVFSVLALWAALHPSNRVLVVSKWLSRVALWLAGVLCVVSVIALHQDKRFLGLAVEALLIPVALCPFMLRLIRKVVEH</sequence>
<feature type="transmembrane region" description="Helical" evidence="1">
    <location>
        <begin position="65"/>
        <end position="86"/>
    </location>
</feature>
<dbReference type="Proteomes" id="UP001321766">
    <property type="component" value="Chromosome"/>
</dbReference>
<organism evidence="2 3">
    <name type="scientific">Bombiscardovia nodaiensis</name>
    <dbReference type="NCBI Taxonomy" id="2932181"/>
    <lineage>
        <taxon>Bacteria</taxon>
        <taxon>Bacillati</taxon>
        <taxon>Actinomycetota</taxon>
        <taxon>Actinomycetes</taxon>
        <taxon>Bifidobacteriales</taxon>
        <taxon>Bifidobacteriaceae</taxon>
        <taxon>Bombiscardovia</taxon>
    </lineage>
</organism>
<accession>A0ABN6S970</accession>
<feature type="transmembrane region" description="Helical" evidence="1">
    <location>
        <begin position="210"/>
        <end position="236"/>
    </location>
</feature>
<keyword evidence="1" id="KW-0812">Transmembrane</keyword>
<feature type="transmembrane region" description="Helical" evidence="1">
    <location>
        <begin position="98"/>
        <end position="119"/>
    </location>
</feature>
<evidence type="ECO:0000313" key="2">
    <source>
        <dbReference type="EMBL" id="BDR52714.1"/>
    </source>
</evidence>
<feature type="transmembrane region" description="Helical" evidence="1">
    <location>
        <begin position="248"/>
        <end position="268"/>
    </location>
</feature>
<keyword evidence="3" id="KW-1185">Reference proteome</keyword>
<feature type="transmembrane region" description="Helical" evidence="1">
    <location>
        <begin position="274"/>
        <end position="296"/>
    </location>
</feature>
<feature type="transmembrane region" description="Helical" evidence="1">
    <location>
        <begin position="131"/>
        <end position="149"/>
    </location>
</feature>
<gene>
    <name evidence="2" type="ORF">KIM372_06210</name>
</gene>
<keyword evidence="1" id="KW-0472">Membrane</keyword>
<evidence type="ECO:0000256" key="1">
    <source>
        <dbReference type="SAM" id="Phobius"/>
    </source>
</evidence>